<dbReference type="InterPro" id="IPR025161">
    <property type="entry name" value="IS402-like_dom"/>
</dbReference>
<evidence type="ECO:0000259" key="2">
    <source>
        <dbReference type="Pfam" id="PF13340"/>
    </source>
</evidence>
<dbReference type="PANTHER" id="PTHR30007">
    <property type="entry name" value="PHP DOMAIN PROTEIN"/>
    <property type="match status" value="1"/>
</dbReference>
<evidence type="ECO:0000313" key="3">
    <source>
        <dbReference type="EMBL" id="ACG76127.1"/>
    </source>
</evidence>
<dbReference type="GO" id="GO:0004803">
    <property type="term" value="F:transposase activity"/>
    <property type="evidence" value="ECO:0007669"/>
    <property type="project" value="InterPro"/>
</dbReference>
<protein>
    <submittedName>
        <fullName evidence="3">Transposase</fullName>
    </submittedName>
</protein>
<name>B5LTZ0_PARPN</name>
<dbReference type="AlphaFoldDB" id="B5LTZ0"/>
<dbReference type="InterPro" id="IPR002559">
    <property type="entry name" value="Transposase_11"/>
</dbReference>
<dbReference type="GO" id="GO:0006313">
    <property type="term" value="P:DNA transposition"/>
    <property type="evidence" value="ECO:0007669"/>
    <property type="project" value="InterPro"/>
</dbReference>
<dbReference type="Pfam" id="PF13340">
    <property type="entry name" value="DUF4096"/>
    <property type="match status" value="1"/>
</dbReference>
<evidence type="ECO:0000259" key="1">
    <source>
        <dbReference type="Pfam" id="PF01609"/>
    </source>
</evidence>
<dbReference type="Pfam" id="PF01609">
    <property type="entry name" value="DDE_Tnp_1"/>
    <property type="match status" value="1"/>
</dbReference>
<dbReference type="SUPFAM" id="SSF53098">
    <property type="entry name" value="Ribonuclease H-like"/>
    <property type="match status" value="1"/>
</dbReference>
<dbReference type="NCBIfam" id="NF033580">
    <property type="entry name" value="transpos_IS5_3"/>
    <property type="match status" value="1"/>
</dbReference>
<reference evidence="3" key="1">
    <citation type="submission" date="2008-07" db="EMBL/GenBank/DDBJ databases">
        <title>Identification of transposable elements of Paracoccus pantotrophus.</title>
        <authorList>
            <person name="Bartosik D."/>
        </authorList>
    </citation>
    <scope>NUCLEOTIDE SEQUENCE</scope>
    <source>
        <strain evidence="3">DSM 11073</strain>
    </source>
</reference>
<dbReference type="PANTHER" id="PTHR30007:SF1">
    <property type="entry name" value="BLR1914 PROTEIN"/>
    <property type="match status" value="1"/>
</dbReference>
<organism evidence="3">
    <name type="scientific">Paracoccus pantotrophus</name>
    <name type="common">Thiosphaera pantotropha</name>
    <dbReference type="NCBI Taxonomy" id="82367"/>
    <lineage>
        <taxon>Bacteria</taxon>
        <taxon>Pseudomonadati</taxon>
        <taxon>Pseudomonadota</taxon>
        <taxon>Alphaproteobacteria</taxon>
        <taxon>Rhodobacterales</taxon>
        <taxon>Paracoccaceae</taxon>
        <taxon>Paracoccus</taxon>
    </lineage>
</organism>
<dbReference type="EMBL" id="EU909900">
    <property type="protein sequence ID" value="ACG76127.1"/>
    <property type="molecule type" value="Genomic_DNA"/>
</dbReference>
<sequence length="262" mass="30083">MGMSLARNLMSDDEWAFFEGFIRAARHPNGRKPTDHRLVLDGIFWVARTGAPWRDLPEEFGKWSSVYRQFRRWTLAGLWEDILDVLNHAKLAPDKLQMIDSTVIRAHHHAAGAKRGAPKEALGRSRGGFSTKIHLRVNGAGLPMRTEITPGQHSDYTGYDLVMADNLPQPAVLVADRGYDADKIREDIESRNALPMIPMRKNRRVRKVVDMTIYTLRNMVERCFNKLKNSRRLATRYDKTADSFLGFIDIACIRLWLRHLST</sequence>
<dbReference type="GO" id="GO:0003677">
    <property type="term" value="F:DNA binding"/>
    <property type="evidence" value="ECO:0007669"/>
    <property type="project" value="InterPro"/>
</dbReference>
<feature type="domain" description="Transposase IS4-like" evidence="1">
    <location>
        <begin position="97"/>
        <end position="253"/>
    </location>
</feature>
<proteinExistence type="predicted"/>
<dbReference type="InterPro" id="IPR012337">
    <property type="entry name" value="RNaseH-like_sf"/>
</dbReference>
<accession>B5LTZ0</accession>
<feature type="domain" description="Insertion element IS402-like" evidence="2">
    <location>
        <begin position="10"/>
        <end position="82"/>
    </location>
</feature>